<evidence type="ECO:0000313" key="3">
    <source>
        <dbReference type="Proteomes" id="UP001501266"/>
    </source>
</evidence>
<reference evidence="3" key="1">
    <citation type="journal article" date="2019" name="Int. J. Syst. Evol. Microbiol.">
        <title>The Global Catalogue of Microorganisms (GCM) 10K type strain sequencing project: providing services to taxonomists for standard genome sequencing and annotation.</title>
        <authorList>
            <consortium name="The Broad Institute Genomics Platform"/>
            <consortium name="The Broad Institute Genome Sequencing Center for Infectious Disease"/>
            <person name="Wu L."/>
            <person name="Ma J."/>
        </authorList>
    </citation>
    <scope>NUCLEOTIDE SEQUENCE [LARGE SCALE GENOMIC DNA]</scope>
    <source>
        <strain evidence="3">JCM 12398</strain>
    </source>
</reference>
<feature type="region of interest" description="Disordered" evidence="1">
    <location>
        <begin position="1"/>
        <end position="37"/>
    </location>
</feature>
<comment type="caution">
    <text evidence="2">The sequence shown here is derived from an EMBL/GenBank/DDBJ whole genome shotgun (WGS) entry which is preliminary data.</text>
</comment>
<evidence type="ECO:0000256" key="1">
    <source>
        <dbReference type="SAM" id="MobiDB-lite"/>
    </source>
</evidence>
<accession>A0ABP4JPY5</accession>
<keyword evidence="3" id="KW-1185">Reference proteome</keyword>
<organism evidence="2 3">
    <name type="scientific">Agrococcus citreus</name>
    <dbReference type="NCBI Taxonomy" id="84643"/>
    <lineage>
        <taxon>Bacteria</taxon>
        <taxon>Bacillati</taxon>
        <taxon>Actinomycetota</taxon>
        <taxon>Actinomycetes</taxon>
        <taxon>Micrococcales</taxon>
        <taxon>Microbacteriaceae</taxon>
        <taxon>Agrococcus</taxon>
    </lineage>
</organism>
<name>A0ABP4JPY5_9MICO</name>
<gene>
    <name evidence="2" type="ORF">GCM10009640_22210</name>
</gene>
<proteinExistence type="predicted"/>
<protein>
    <submittedName>
        <fullName evidence="2">Uncharacterized protein</fullName>
    </submittedName>
</protein>
<feature type="compositionally biased region" description="Pro residues" evidence="1">
    <location>
        <begin position="1"/>
        <end position="14"/>
    </location>
</feature>
<evidence type="ECO:0000313" key="2">
    <source>
        <dbReference type="EMBL" id="GAA1424915.1"/>
    </source>
</evidence>
<sequence>MPPSPEFVMPPEPPARQLAAPAPAPGPPEPERHPAAHLTAEPDEPIARPRVPWRQLTAAALVGILVGAGLPSVFQGVDGAAADARVESLRSTTMAYLDAIAAGESNAATAMVPVEADAETPPDAVLRSAQRIELPEVRLTQVEGDLATVQVHYRAGGRMISRSLDAEHVGGQWRLLTSLAEPVIAHSFDGTSGITVAGVDLPPTGRVLLYPGTYRTDRTTTPLIAMGGERFDVDGDPSTPTEVYSAMDVAPGMADVAEEVAIAHVRACDSGAECAIEAGADVEMVDEPWVESVDARGAVSMMVQLHSRDFSGQTRQLRMRAVVDEAGALVGWECGDISEQGFPGAMEPCRA</sequence>
<dbReference type="Proteomes" id="UP001501266">
    <property type="component" value="Unassembled WGS sequence"/>
</dbReference>
<dbReference type="RefSeq" id="WP_343920391.1">
    <property type="nucleotide sequence ID" value="NZ_BAAAKK010000005.1"/>
</dbReference>
<dbReference type="EMBL" id="BAAAKK010000005">
    <property type="protein sequence ID" value="GAA1424915.1"/>
    <property type="molecule type" value="Genomic_DNA"/>
</dbReference>